<name>A0ABV1HA41_9FIRM</name>
<dbReference type="InterPro" id="IPR011437">
    <property type="entry name" value="DUF1540"/>
</dbReference>
<reference evidence="2 3" key="1">
    <citation type="submission" date="2024-03" db="EMBL/GenBank/DDBJ databases">
        <title>Human intestinal bacterial collection.</title>
        <authorList>
            <person name="Pauvert C."/>
            <person name="Hitch T.C.A."/>
            <person name="Clavel T."/>
        </authorList>
    </citation>
    <scope>NUCLEOTIDE SEQUENCE [LARGE SCALE GENOMIC DNA]</scope>
    <source>
        <strain evidence="2 3">CLA-AA-H185</strain>
    </source>
</reference>
<proteinExistence type="predicted"/>
<gene>
    <name evidence="2" type="ORF">WMO43_01615</name>
</gene>
<dbReference type="EMBL" id="JBBMEX010000001">
    <property type="protein sequence ID" value="MEQ2556579.1"/>
    <property type="molecule type" value="Genomic_DNA"/>
</dbReference>
<accession>A0ABV1HA41</accession>
<protein>
    <submittedName>
        <fullName evidence="2">DUF1540 domain-containing protein</fullName>
    </submittedName>
</protein>
<evidence type="ECO:0000259" key="1">
    <source>
        <dbReference type="Pfam" id="PF07561"/>
    </source>
</evidence>
<dbReference type="RefSeq" id="WP_177962301.1">
    <property type="nucleotide sequence ID" value="NZ_JBBMEX010000001.1"/>
</dbReference>
<feature type="domain" description="DUF1540" evidence="1">
    <location>
        <begin position="5"/>
        <end position="42"/>
    </location>
</feature>
<sequence length="104" mass="11274">MTKLECSVKNCVYNEEPYCCKGDIMVEGRDAKNTSETACASFQERTKDCCSNAVGHKSENIDVDCEAVKCIYNESCKCSANRIGIVGGNAKDSADTQCASFCCQ</sequence>
<comment type="caution">
    <text evidence="2">The sequence shown here is derived from an EMBL/GenBank/DDBJ whole genome shotgun (WGS) entry which is preliminary data.</text>
</comment>
<dbReference type="Pfam" id="PF07561">
    <property type="entry name" value="DUF1540"/>
    <property type="match status" value="2"/>
</dbReference>
<dbReference type="Proteomes" id="UP001454489">
    <property type="component" value="Unassembled WGS sequence"/>
</dbReference>
<feature type="domain" description="DUF1540" evidence="1">
    <location>
        <begin position="63"/>
        <end position="101"/>
    </location>
</feature>
<keyword evidence="3" id="KW-1185">Reference proteome</keyword>
<evidence type="ECO:0000313" key="2">
    <source>
        <dbReference type="EMBL" id="MEQ2556579.1"/>
    </source>
</evidence>
<evidence type="ECO:0000313" key="3">
    <source>
        <dbReference type="Proteomes" id="UP001454489"/>
    </source>
</evidence>
<organism evidence="2 3">
    <name type="scientific">Maccoyibacter intestinihominis</name>
    <dbReference type="NCBI Taxonomy" id="3133499"/>
    <lineage>
        <taxon>Bacteria</taxon>
        <taxon>Bacillati</taxon>
        <taxon>Bacillota</taxon>
        <taxon>Clostridia</taxon>
        <taxon>Lachnospirales</taxon>
        <taxon>Lachnospiraceae</taxon>
        <taxon>Maccoyibacter</taxon>
    </lineage>
</organism>